<gene>
    <name evidence="1" type="ORF">TCNE_LOCUS3345</name>
</gene>
<dbReference type="Proteomes" id="UP000050794">
    <property type="component" value="Unassembled WGS sequence"/>
</dbReference>
<organism evidence="2 3">
    <name type="scientific">Toxocara canis</name>
    <name type="common">Canine roundworm</name>
    <dbReference type="NCBI Taxonomy" id="6265"/>
    <lineage>
        <taxon>Eukaryota</taxon>
        <taxon>Metazoa</taxon>
        <taxon>Ecdysozoa</taxon>
        <taxon>Nematoda</taxon>
        <taxon>Chromadorea</taxon>
        <taxon>Rhabditida</taxon>
        <taxon>Spirurina</taxon>
        <taxon>Ascaridomorpha</taxon>
        <taxon>Ascaridoidea</taxon>
        <taxon>Toxocaridae</taxon>
        <taxon>Toxocara</taxon>
    </lineage>
</organism>
<dbReference type="AlphaFoldDB" id="A0A183U4C5"/>
<evidence type="ECO:0000313" key="1">
    <source>
        <dbReference type="EMBL" id="VDM29062.1"/>
    </source>
</evidence>
<keyword evidence="2" id="KW-1185">Reference proteome</keyword>
<evidence type="ECO:0000313" key="2">
    <source>
        <dbReference type="Proteomes" id="UP000050794"/>
    </source>
</evidence>
<accession>A0A183U4C5</accession>
<sequence length="216" mass="24265">MTFDQQLNLLTQNLLIIDKAKAKTTCEMKRNWKFDAIQRSVKIGLGGAALGYIAVGGMTSAELGEILMVRLLPADPRSLRHPPINLDSQIGQLETLIKQQPTDLFIWPLSTVMLNSKGVYLPLARRYGQTLVFDSSLVGAIEFMPDGNFDVKLIDVDDSEMRDVSERELCINFVSMMAQRGRSAWITSIVPADPSHWRWKLQKIAVSICRFAARLN</sequence>
<reference evidence="3" key="1">
    <citation type="submission" date="2016-06" db="UniProtKB">
        <authorList>
            <consortium name="WormBaseParasite"/>
        </authorList>
    </citation>
    <scope>IDENTIFICATION</scope>
</reference>
<name>A0A183U4C5_TOXCA</name>
<protein>
    <submittedName>
        <fullName evidence="3">Transmembrane protein</fullName>
    </submittedName>
</protein>
<dbReference type="WBParaSite" id="TCNE_0000334501-mRNA-1">
    <property type="protein sequence ID" value="TCNE_0000334501-mRNA-1"/>
    <property type="gene ID" value="TCNE_0000334501"/>
</dbReference>
<evidence type="ECO:0000313" key="3">
    <source>
        <dbReference type="WBParaSite" id="TCNE_0000334501-mRNA-1"/>
    </source>
</evidence>
<proteinExistence type="predicted"/>
<dbReference type="EMBL" id="UYWY01004180">
    <property type="protein sequence ID" value="VDM29062.1"/>
    <property type="molecule type" value="Genomic_DNA"/>
</dbReference>
<reference evidence="1 2" key="2">
    <citation type="submission" date="2018-11" db="EMBL/GenBank/DDBJ databases">
        <authorList>
            <consortium name="Pathogen Informatics"/>
        </authorList>
    </citation>
    <scope>NUCLEOTIDE SEQUENCE [LARGE SCALE GENOMIC DNA]</scope>
</reference>